<dbReference type="CDD" id="cd01449">
    <property type="entry name" value="TST_Repeat_2"/>
    <property type="match status" value="1"/>
</dbReference>
<proteinExistence type="predicted"/>
<dbReference type="InterPro" id="IPR036873">
    <property type="entry name" value="Rhodanese-like_dom_sf"/>
</dbReference>
<feature type="domain" description="Rhodanese" evidence="3">
    <location>
        <begin position="298"/>
        <end position="412"/>
    </location>
</feature>
<dbReference type="EMBL" id="KZ772704">
    <property type="protein sequence ID" value="PTQ41805.1"/>
    <property type="molecule type" value="Genomic_DNA"/>
</dbReference>
<dbReference type="InterPro" id="IPR001307">
    <property type="entry name" value="Thiosulphate_STrfase_CS"/>
</dbReference>
<dbReference type="InterPro" id="IPR001763">
    <property type="entry name" value="Rhodanese-like_dom"/>
</dbReference>
<evidence type="ECO:0000256" key="1">
    <source>
        <dbReference type="ARBA" id="ARBA00022679"/>
    </source>
</evidence>
<dbReference type="SUPFAM" id="SSF52821">
    <property type="entry name" value="Rhodanese/Cell cycle control phosphatase"/>
    <property type="match status" value="2"/>
</dbReference>
<dbReference type="AlphaFoldDB" id="A0A2R6X6S0"/>
<keyword evidence="2" id="KW-0677">Repeat</keyword>
<keyword evidence="1" id="KW-0808">Transferase</keyword>
<dbReference type="PROSITE" id="PS50206">
    <property type="entry name" value="RHODANESE_3"/>
    <property type="match status" value="2"/>
</dbReference>
<dbReference type="InterPro" id="IPR045078">
    <property type="entry name" value="TST/MPST-like"/>
</dbReference>
<dbReference type="Gene3D" id="3.40.250.10">
    <property type="entry name" value="Rhodanese-like domain"/>
    <property type="match status" value="2"/>
</dbReference>
<accession>A0A2R6X6S0</accession>
<dbReference type="PROSITE" id="PS00380">
    <property type="entry name" value="RHODANESE_1"/>
    <property type="match status" value="1"/>
</dbReference>
<gene>
    <name evidence="4" type="ORF">MARPO_0032s0014</name>
</gene>
<evidence type="ECO:0000313" key="5">
    <source>
        <dbReference type="Proteomes" id="UP000244005"/>
    </source>
</evidence>
<sequence>METFLSRSLVLGGGWARSGAFMRTSCVATRRFSRENSVFRCSGLSCSAFSRRGSGANTRLPSGVRSQNSLSLIFGSGTASQGFFSESRHIQTRLCFTSTGLKSRSEIRCQIDDKEDPVVSTEWLAERLSDVCILDVRGHVDSYLVEEGVEKSEYKADYDEYLEGHIPGAVFFSWVKDGLDPQASSRLQLMEDVNDFAPVMEAKGVSTEKPVVIYDRGDGLLAPRIWWALVLHGHPCVRILNGGLKKWVDEERPLELYEPCTLKVYADYTPKKLYPSLVASWEDVLSSVSGMNAEKESPEEKTAIVDARDNAQYQGHIRRSKLGGRIPGAINIPRRSLVRPDGTFEPVDVQRQVLKEAGLDPEIPTKLIAYCNGGVASCTVLLAWHRVSGKGTWANYDGSWNEWGNRDDLPVDM</sequence>
<organism evidence="4 5">
    <name type="scientific">Marchantia polymorpha</name>
    <name type="common">Common liverwort</name>
    <name type="synonym">Marchantia aquatica</name>
    <dbReference type="NCBI Taxonomy" id="3197"/>
    <lineage>
        <taxon>Eukaryota</taxon>
        <taxon>Viridiplantae</taxon>
        <taxon>Streptophyta</taxon>
        <taxon>Embryophyta</taxon>
        <taxon>Marchantiophyta</taxon>
        <taxon>Marchantiopsida</taxon>
        <taxon>Marchantiidae</taxon>
        <taxon>Marchantiales</taxon>
        <taxon>Marchantiaceae</taxon>
        <taxon>Marchantia</taxon>
    </lineage>
</organism>
<dbReference type="PANTHER" id="PTHR11364:SF27">
    <property type="entry name" value="SULFURTRANSFERASE"/>
    <property type="match status" value="1"/>
</dbReference>
<dbReference type="GO" id="GO:0004792">
    <property type="term" value="F:thiosulfate-cyanide sulfurtransferase activity"/>
    <property type="evidence" value="ECO:0000318"/>
    <property type="project" value="GO_Central"/>
</dbReference>
<feature type="domain" description="Rhodanese" evidence="3">
    <location>
        <begin position="127"/>
        <end position="256"/>
    </location>
</feature>
<dbReference type="GO" id="GO:0005739">
    <property type="term" value="C:mitochondrion"/>
    <property type="evidence" value="ECO:0000318"/>
    <property type="project" value="GO_Central"/>
</dbReference>
<dbReference type="PANTHER" id="PTHR11364">
    <property type="entry name" value="THIOSULFATE SULFERTANSFERASE"/>
    <property type="match status" value="1"/>
</dbReference>
<protein>
    <recommendedName>
        <fullName evidence="3">Rhodanese domain-containing protein</fullName>
    </recommendedName>
</protein>
<dbReference type="CDD" id="cd01448">
    <property type="entry name" value="TST_Repeat_1"/>
    <property type="match status" value="1"/>
</dbReference>
<reference evidence="5" key="1">
    <citation type="journal article" date="2017" name="Cell">
        <title>Insights into land plant evolution garnered from the Marchantia polymorpha genome.</title>
        <authorList>
            <person name="Bowman J.L."/>
            <person name="Kohchi T."/>
            <person name="Yamato K.T."/>
            <person name="Jenkins J."/>
            <person name="Shu S."/>
            <person name="Ishizaki K."/>
            <person name="Yamaoka S."/>
            <person name="Nishihama R."/>
            <person name="Nakamura Y."/>
            <person name="Berger F."/>
            <person name="Adam C."/>
            <person name="Aki S.S."/>
            <person name="Althoff F."/>
            <person name="Araki T."/>
            <person name="Arteaga-Vazquez M.A."/>
            <person name="Balasubrmanian S."/>
            <person name="Barry K."/>
            <person name="Bauer D."/>
            <person name="Boehm C.R."/>
            <person name="Briginshaw L."/>
            <person name="Caballero-Perez J."/>
            <person name="Catarino B."/>
            <person name="Chen F."/>
            <person name="Chiyoda S."/>
            <person name="Chovatia M."/>
            <person name="Davies K.M."/>
            <person name="Delmans M."/>
            <person name="Demura T."/>
            <person name="Dierschke T."/>
            <person name="Dolan L."/>
            <person name="Dorantes-Acosta A.E."/>
            <person name="Eklund D.M."/>
            <person name="Florent S.N."/>
            <person name="Flores-Sandoval E."/>
            <person name="Fujiyama A."/>
            <person name="Fukuzawa H."/>
            <person name="Galik B."/>
            <person name="Grimanelli D."/>
            <person name="Grimwood J."/>
            <person name="Grossniklaus U."/>
            <person name="Hamada T."/>
            <person name="Haseloff J."/>
            <person name="Hetherington A.J."/>
            <person name="Higo A."/>
            <person name="Hirakawa Y."/>
            <person name="Hundley H.N."/>
            <person name="Ikeda Y."/>
            <person name="Inoue K."/>
            <person name="Inoue S.I."/>
            <person name="Ishida S."/>
            <person name="Jia Q."/>
            <person name="Kakita M."/>
            <person name="Kanazawa T."/>
            <person name="Kawai Y."/>
            <person name="Kawashima T."/>
            <person name="Kennedy M."/>
            <person name="Kinose K."/>
            <person name="Kinoshita T."/>
            <person name="Kohara Y."/>
            <person name="Koide E."/>
            <person name="Komatsu K."/>
            <person name="Kopischke S."/>
            <person name="Kubo M."/>
            <person name="Kyozuka J."/>
            <person name="Lagercrantz U."/>
            <person name="Lin S.S."/>
            <person name="Lindquist E."/>
            <person name="Lipzen A.M."/>
            <person name="Lu C.W."/>
            <person name="De Luna E."/>
            <person name="Martienssen R.A."/>
            <person name="Minamino N."/>
            <person name="Mizutani M."/>
            <person name="Mizutani M."/>
            <person name="Mochizuki N."/>
            <person name="Monte I."/>
            <person name="Mosher R."/>
            <person name="Nagasaki H."/>
            <person name="Nakagami H."/>
            <person name="Naramoto S."/>
            <person name="Nishitani K."/>
            <person name="Ohtani M."/>
            <person name="Okamoto T."/>
            <person name="Okumura M."/>
            <person name="Phillips J."/>
            <person name="Pollak B."/>
            <person name="Reinders A."/>
            <person name="Rovekamp M."/>
            <person name="Sano R."/>
            <person name="Sawa S."/>
            <person name="Schmid M.W."/>
            <person name="Shirakawa M."/>
            <person name="Solano R."/>
            <person name="Spunde A."/>
            <person name="Suetsugu N."/>
            <person name="Sugano S."/>
            <person name="Sugiyama A."/>
            <person name="Sun R."/>
            <person name="Suzuki Y."/>
            <person name="Takenaka M."/>
            <person name="Takezawa D."/>
            <person name="Tomogane H."/>
            <person name="Tsuzuki M."/>
            <person name="Ueda T."/>
            <person name="Umeda M."/>
            <person name="Ward J.M."/>
            <person name="Watanabe Y."/>
            <person name="Yazaki K."/>
            <person name="Yokoyama R."/>
            <person name="Yoshitake Y."/>
            <person name="Yotsui I."/>
            <person name="Zachgo S."/>
            <person name="Schmutz J."/>
        </authorList>
    </citation>
    <scope>NUCLEOTIDE SEQUENCE [LARGE SCALE GENOMIC DNA]</scope>
    <source>
        <strain evidence="5">Tak-1</strain>
    </source>
</reference>
<keyword evidence="5" id="KW-1185">Reference proteome</keyword>
<dbReference type="OrthoDB" id="270167at2759"/>
<dbReference type="SMART" id="SM00450">
    <property type="entry name" value="RHOD"/>
    <property type="match status" value="2"/>
</dbReference>
<evidence type="ECO:0000313" key="4">
    <source>
        <dbReference type="EMBL" id="PTQ41805.1"/>
    </source>
</evidence>
<dbReference type="Pfam" id="PF00581">
    <property type="entry name" value="Rhodanese"/>
    <property type="match status" value="2"/>
</dbReference>
<dbReference type="Gramene" id="Mp5g13200.1">
    <property type="protein sequence ID" value="Mp5g13200.1.cds"/>
    <property type="gene ID" value="Mp5g13200"/>
</dbReference>
<evidence type="ECO:0000256" key="2">
    <source>
        <dbReference type="ARBA" id="ARBA00022737"/>
    </source>
</evidence>
<dbReference type="GO" id="GO:0016784">
    <property type="term" value="F:3-mercaptopyruvate sulfurtransferase activity"/>
    <property type="evidence" value="ECO:0000318"/>
    <property type="project" value="GO_Central"/>
</dbReference>
<dbReference type="Proteomes" id="UP000244005">
    <property type="component" value="Unassembled WGS sequence"/>
</dbReference>
<evidence type="ECO:0000259" key="3">
    <source>
        <dbReference type="PROSITE" id="PS50206"/>
    </source>
</evidence>
<name>A0A2R6X6S0_MARPO</name>